<dbReference type="Gene3D" id="3.90.1310.10">
    <property type="entry name" value="Penicillin-binding protein 2a (Domain 2)"/>
    <property type="match status" value="1"/>
</dbReference>
<name>A0A9E8ZPE0_9CYAN</name>
<proteinExistence type="inferred from homology"/>
<evidence type="ECO:0000259" key="6">
    <source>
        <dbReference type="Pfam" id="PF00905"/>
    </source>
</evidence>
<dbReference type="InterPro" id="IPR005311">
    <property type="entry name" value="PBP_dimer"/>
</dbReference>
<feature type="compositionally biased region" description="Low complexity" evidence="4">
    <location>
        <begin position="21"/>
        <end position="36"/>
    </location>
</feature>
<feature type="domain" description="Penicillin-binding protein transpeptidase" evidence="6">
    <location>
        <begin position="364"/>
        <end position="677"/>
    </location>
</feature>
<evidence type="ECO:0000256" key="1">
    <source>
        <dbReference type="ARBA" id="ARBA00004370"/>
    </source>
</evidence>
<dbReference type="Gene3D" id="3.40.710.10">
    <property type="entry name" value="DD-peptidase/beta-lactamase superfamily"/>
    <property type="match status" value="1"/>
</dbReference>
<feature type="compositionally biased region" description="Low complexity" evidence="4">
    <location>
        <begin position="58"/>
        <end position="72"/>
    </location>
</feature>
<dbReference type="Proteomes" id="UP001163152">
    <property type="component" value="Chromosome"/>
</dbReference>
<keyword evidence="5" id="KW-1133">Transmembrane helix</keyword>
<dbReference type="Pfam" id="PF00905">
    <property type="entry name" value="Transpeptidase"/>
    <property type="match status" value="1"/>
</dbReference>
<evidence type="ECO:0000256" key="5">
    <source>
        <dbReference type="SAM" id="Phobius"/>
    </source>
</evidence>
<dbReference type="InterPro" id="IPR050515">
    <property type="entry name" value="Beta-lactam/transpept"/>
</dbReference>
<dbReference type="GO" id="GO:0008658">
    <property type="term" value="F:penicillin binding"/>
    <property type="evidence" value="ECO:0007669"/>
    <property type="project" value="InterPro"/>
</dbReference>
<organism evidence="8 9">
    <name type="scientific">Thermocoleostomius sinensis A174</name>
    <dbReference type="NCBI Taxonomy" id="2016057"/>
    <lineage>
        <taxon>Bacteria</taxon>
        <taxon>Bacillati</taxon>
        <taxon>Cyanobacteriota</taxon>
        <taxon>Cyanophyceae</taxon>
        <taxon>Oculatellales</taxon>
        <taxon>Oculatellaceae</taxon>
        <taxon>Thermocoleostomius</taxon>
    </lineage>
</organism>
<comment type="subcellular location">
    <subcellularLocation>
        <location evidence="1">Membrane</location>
    </subcellularLocation>
</comment>
<feature type="compositionally biased region" description="Acidic residues" evidence="4">
    <location>
        <begin position="693"/>
        <end position="705"/>
    </location>
</feature>
<dbReference type="EMBL" id="CP113797">
    <property type="protein sequence ID" value="WAL62411.1"/>
    <property type="molecule type" value="Genomic_DNA"/>
</dbReference>
<evidence type="ECO:0000256" key="2">
    <source>
        <dbReference type="ARBA" id="ARBA00007171"/>
    </source>
</evidence>
<dbReference type="SUPFAM" id="SSF56601">
    <property type="entry name" value="beta-lactamase/transpeptidase-like"/>
    <property type="match status" value="1"/>
</dbReference>
<feature type="compositionally biased region" description="Acidic residues" evidence="4">
    <location>
        <begin position="716"/>
        <end position="725"/>
    </location>
</feature>
<evidence type="ECO:0000256" key="4">
    <source>
        <dbReference type="SAM" id="MobiDB-lite"/>
    </source>
</evidence>
<comment type="similarity">
    <text evidence="2">Belongs to the transpeptidase family.</text>
</comment>
<feature type="region of interest" description="Disordered" evidence="4">
    <location>
        <begin position="15"/>
        <end position="79"/>
    </location>
</feature>
<dbReference type="InterPro" id="IPR036138">
    <property type="entry name" value="PBP_dimer_sf"/>
</dbReference>
<evidence type="ECO:0000313" key="8">
    <source>
        <dbReference type="EMBL" id="WAL62411.1"/>
    </source>
</evidence>
<dbReference type="KEGG" id="tsin:OXH18_10595"/>
<dbReference type="PANTHER" id="PTHR30627">
    <property type="entry name" value="PEPTIDOGLYCAN D,D-TRANSPEPTIDASE"/>
    <property type="match status" value="1"/>
</dbReference>
<dbReference type="AlphaFoldDB" id="A0A9E8ZPE0"/>
<reference evidence="8" key="1">
    <citation type="submission" date="2022-12" db="EMBL/GenBank/DDBJ databases">
        <title>Polyphasic identification of a Novel Hot-Spring Cyanobacterium Ocullathermofonsia sinensis gen nov. sp. nov. and Genomic Insights on its Adaptations to the Thermal Habitat.</title>
        <authorList>
            <person name="Daroch M."/>
            <person name="Tang J."/>
            <person name="Jiang Y."/>
        </authorList>
    </citation>
    <scope>NUCLEOTIDE SEQUENCE</scope>
    <source>
        <strain evidence="8">PKUAC-SCTA174</strain>
    </source>
</reference>
<dbReference type="GO" id="GO:0071555">
    <property type="term" value="P:cell wall organization"/>
    <property type="evidence" value="ECO:0007669"/>
    <property type="project" value="TreeGrafter"/>
</dbReference>
<dbReference type="SUPFAM" id="SSF56519">
    <property type="entry name" value="Penicillin binding protein dimerisation domain"/>
    <property type="match status" value="1"/>
</dbReference>
<feature type="domain" description="Penicillin-binding protein dimerisation" evidence="7">
    <location>
        <begin position="176"/>
        <end position="310"/>
    </location>
</feature>
<dbReference type="Gene3D" id="3.30.450.330">
    <property type="match status" value="1"/>
</dbReference>
<evidence type="ECO:0000313" key="9">
    <source>
        <dbReference type="Proteomes" id="UP001163152"/>
    </source>
</evidence>
<dbReference type="GO" id="GO:0005886">
    <property type="term" value="C:plasma membrane"/>
    <property type="evidence" value="ECO:0007669"/>
    <property type="project" value="TreeGrafter"/>
</dbReference>
<dbReference type="RefSeq" id="WP_268612751.1">
    <property type="nucleotide sequence ID" value="NZ_CP113797.1"/>
</dbReference>
<dbReference type="Pfam" id="PF03717">
    <property type="entry name" value="PBP_dimer"/>
    <property type="match status" value="1"/>
</dbReference>
<dbReference type="InterPro" id="IPR012338">
    <property type="entry name" value="Beta-lactam/transpept-like"/>
</dbReference>
<keyword evidence="9" id="KW-1185">Reference proteome</keyword>
<accession>A0A9E8ZPE0</accession>
<feature type="transmembrane region" description="Helical" evidence="5">
    <location>
        <begin position="131"/>
        <end position="149"/>
    </location>
</feature>
<feature type="region of interest" description="Disordered" evidence="4">
    <location>
        <begin position="690"/>
        <end position="731"/>
    </location>
</feature>
<gene>
    <name evidence="8" type="ORF">OXH18_10595</name>
</gene>
<sequence>MAISFSFLQSLRQQWTSRNTRSQLSRGRSSHSSARRSATERSSVHPSPSKLRSPLKESQPSLSRRPSRSSQLASTPPSRLQQVAKRLFVDSQQHRLGQLPRTQHPLVQLPNRSQRPRAKAPRASQLRFRMILVWSILLVAMLLLLLNLFRIQVLQASTLKELAKAQQMIYLNPLVPRRPIVDRTGTVLAMDQPVYTLYAHPILFQKPVYEIASILTPILNHRPEELMEKLEQGESGIRLQDGLPEDISRQITNLQLDGLELVPEQQRLYPQQDLFADVVGYVNVDRHGQSGVEYSFEEQLRHSIEGMALTRSGDGSIIPIELPRNFLEQQQDDLQLQLTVDSRLQRSARLALKQQLAKYSAKRGAVLAMNVHNGAILAMVSEPSYDPNKYYEANLEQLRNWVLSDLYEPGSTFKPINVAIALQSGAVRPDDTFYDEGAIEVGGWPIQNSDFEENGGRGQLSVSEIVQYSSNVGMVRMMQMLEPGVYYGWLERLLLEQPTGIDLPSEAGGQLKSYQQFTSASIEPATTAFGQGFSLTPIKLLQLHSMLANGGKMVTPHVVQGLIKTDGEISWQLERPQPRPIFSPEVAKTVLLMMEDAVLEGTGQLAAIPGYRVAGKTGTAQKAGIDGGYTSARITSFISLFPVDDPQYAILAVVDEPQGEDAYGSTVAAPIVRTVIESLINIDRIPSSKVDNSEDASEEWTEEWSDDRQNVPGNYVEEDMGDGYVDEAIRD</sequence>
<dbReference type="PANTHER" id="PTHR30627:SF1">
    <property type="entry name" value="PEPTIDOGLYCAN D,D-TRANSPEPTIDASE FTSI"/>
    <property type="match status" value="1"/>
</dbReference>
<dbReference type="InterPro" id="IPR001460">
    <property type="entry name" value="PCN-bd_Tpept"/>
</dbReference>
<keyword evidence="3 5" id="KW-0472">Membrane</keyword>
<keyword evidence="5" id="KW-0812">Transmembrane</keyword>
<evidence type="ECO:0000259" key="7">
    <source>
        <dbReference type="Pfam" id="PF03717"/>
    </source>
</evidence>
<evidence type="ECO:0000256" key="3">
    <source>
        <dbReference type="ARBA" id="ARBA00023136"/>
    </source>
</evidence>
<protein>
    <submittedName>
        <fullName evidence="8">Penicillin-binding protein 2</fullName>
    </submittedName>
</protein>